<keyword evidence="4" id="KW-0808">Transferase</keyword>
<dbReference type="SUPFAM" id="SSF55874">
    <property type="entry name" value="ATPase domain of HSP90 chaperone/DNA topoisomerase II/histidine kinase"/>
    <property type="match status" value="1"/>
</dbReference>
<feature type="transmembrane region" description="Helical" evidence="9">
    <location>
        <begin position="125"/>
        <end position="149"/>
    </location>
</feature>
<feature type="transmembrane region" description="Helical" evidence="9">
    <location>
        <begin position="161"/>
        <end position="181"/>
    </location>
</feature>
<dbReference type="PROSITE" id="PS50109">
    <property type="entry name" value="HIS_KIN"/>
    <property type="match status" value="1"/>
</dbReference>
<evidence type="ECO:0000256" key="3">
    <source>
        <dbReference type="ARBA" id="ARBA00022553"/>
    </source>
</evidence>
<keyword evidence="9" id="KW-0812">Transmembrane</keyword>
<dbReference type="PANTHER" id="PTHR24421:SF10">
    <property type="entry name" value="NITRATE_NITRITE SENSOR PROTEIN NARQ"/>
    <property type="match status" value="1"/>
</dbReference>
<gene>
    <name evidence="11" type="ORF">EFL26_05120</name>
</gene>
<comment type="catalytic activity">
    <reaction evidence="1">
        <text>ATP + protein L-histidine = ADP + protein N-phospho-L-histidine.</text>
        <dbReference type="EC" id="2.7.13.3"/>
    </reaction>
</comment>
<feature type="transmembrane region" description="Helical" evidence="9">
    <location>
        <begin position="88"/>
        <end position="105"/>
    </location>
</feature>
<evidence type="ECO:0000256" key="9">
    <source>
        <dbReference type="SAM" id="Phobius"/>
    </source>
</evidence>
<keyword evidence="6 11" id="KW-0418">Kinase</keyword>
<keyword evidence="5" id="KW-0547">Nucleotide-binding</keyword>
<dbReference type="GO" id="GO:0000155">
    <property type="term" value="F:phosphorelay sensor kinase activity"/>
    <property type="evidence" value="ECO:0007669"/>
    <property type="project" value="InterPro"/>
</dbReference>
<dbReference type="InterPro" id="IPR036890">
    <property type="entry name" value="HATPase_C_sf"/>
</dbReference>
<evidence type="ECO:0000256" key="6">
    <source>
        <dbReference type="ARBA" id="ARBA00022777"/>
    </source>
</evidence>
<dbReference type="Pfam" id="PF02518">
    <property type="entry name" value="HATPase_c"/>
    <property type="match status" value="1"/>
</dbReference>
<evidence type="ECO:0000256" key="4">
    <source>
        <dbReference type="ARBA" id="ARBA00022679"/>
    </source>
</evidence>
<dbReference type="InterPro" id="IPR005467">
    <property type="entry name" value="His_kinase_dom"/>
</dbReference>
<dbReference type="Pfam" id="PF07730">
    <property type="entry name" value="HisKA_3"/>
    <property type="match status" value="1"/>
</dbReference>
<dbReference type="PANTHER" id="PTHR24421">
    <property type="entry name" value="NITRATE/NITRITE SENSOR PROTEIN NARX-RELATED"/>
    <property type="match status" value="1"/>
</dbReference>
<reference evidence="11 12" key="1">
    <citation type="submission" date="2018-11" db="EMBL/GenBank/DDBJ databases">
        <authorList>
            <person name="Li F."/>
        </authorList>
    </citation>
    <scope>NUCLEOTIDE SEQUENCE [LARGE SCALE GENOMIC DNA]</scope>
    <source>
        <strain evidence="11 12">Gsoil 818</strain>
    </source>
</reference>
<evidence type="ECO:0000256" key="7">
    <source>
        <dbReference type="ARBA" id="ARBA00022840"/>
    </source>
</evidence>
<keyword evidence="9" id="KW-0472">Membrane</keyword>
<keyword evidence="8" id="KW-0902">Two-component regulatory system</keyword>
<evidence type="ECO:0000256" key="2">
    <source>
        <dbReference type="ARBA" id="ARBA00012438"/>
    </source>
</evidence>
<keyword evidence="9" id="KW-1133">Transmembrane helix</keyword>
<feature type="transmembrane region" description="Helical" evidence="9">
    <location>
        <begin position="246"/>
        <end position="264"/>
    </location>
</feature>
<feature type="transmembrane region" description="Helical" evidence="9">
    <location>
        <begin position="64"/>
        <end position="81"/>
    </location>
</feature>
<dbReference type="Gene3D" id="3.30.565.10">
    <property type="entry name" value="Histidine kinase-like ATPase, C-terminal domain"/>
    <property type="match status" value="1"/>
</dbReference>
<name>A0A3N0GW07_9ACTN</name>
<dbReference type="EMBL" id="RJSF01000009">
    <property type="protein sequence ID" value="RNM16330.1"/>
    <property type="molecule type" value="Genomic_DNA"/>
</dbReference>
<dbReference type="GO" id="GO:0046983">
    <property type="term" value="F:protein dimerization activity"/>
    <property type="evidence" value="ECO:0007669"/>
    <property type="project" value="InterPro"/>
</dbReference>
<evidence type="ECO:0000313" key="11">
    <source>
        <dbReference type="EMBL" id="RNM16330.1"/>
    </source>
</evidence>
<evidence type="ECO:0000256" key="1">
    <source>
        <dbReference type="ARBA" id="ARBA00000085"/>
    </source>
</evidence>
<dbReference type="GO" id="GO:0016020">
    <property type="term" value="C:membrane"/>
    <property type="evidence" value="ECO:0007669"/>
    <property type="project" value="InterPro"/>
</dbReference>
<keyword evidence="12" id="KW-1185">Reference proteome</keyword>
<proteinExistence type="predicted"/>
<evidence type="ECO:0000313" key="12">
    <source>
        <dbReference type="Proteomes" id="UP000279994"/>
    </source>
</evidence>
<feature type="transmembrane region" description="Helical" evidence="9">
    <location>
        <begin position="302"/>
        <end position="326"/>
    </location>
</feature>
<dbReference type="InterPro" id="IPR003594">
    <property type="entry name" value="HATPase_dom"/>
</dbReference>
<sequence>MSTTITSEGPASTMPGLRRAPRAAYVAAWLTAVASLLLVAASLVLDVTGPDHGPGADLAEGYGVTYAVGGLAIALCALLVTRDDPRQRFGWALLPIAAVWVLDGFSQSYVRVSISADGIDPGANLALWFLNRFGSVLPLSIALLLLIFPTGRFLPGWLGRLGIAALGGMVVAAALVVLTPATNAPDVAHLPPEVDLNYLTLSPLASADGLRPVTGVLTIAGFLFAMVSAVLRYRRSTAADRDRMRWLIWAVLVMALTLTAVGLLDLGSAVDAVIVAVAVLPVAAMTVGVVRPTVVPVEDLLVRTLVLGAVALSLLGVDLLVVALLSHALGDLGQRQLVTVVLLVTALAYGPLRQRLSRLVQGWVLGSRGNRYDVMAGLAASLESIEDGPAQLAAVAQAVADAFGIGYVAVEVDRPGGERLTATYGDRPTQTRMLPITYREAEVGRLVLPARGMRSRLSSRDEKLLGDLVRQAATAARTSRLADELQAIRERLVTTREEERRRIRRDLHDGLGPAMAGVVYQLETARLLVSSDPDGATAQIDTVRDHVQEIVADVRRLVHELRPPALDDRGLVGAVRQLAEHQQLPVSVEAADLGTLSAAVEVAAYRIVAESLTNVARHAQAGSARVRLERTGTELVVEIADDGVGIGADVQAGVGLLSVRERAAELGGHTEVSCPPSGGTVVRAVLPLGVNGKDGA</sequence>
<dbReference type="AlphaFoldDB" id="A0A3N0GW07"/>
<dbReference type="EC" id="2.7.13.3" evidence="2"/>
<evidence type="ECO:0000256" key="8">
    <source>
        <dbReference type="ARBA" id="ARBA00023012"/>
    </source>
</evidence>
<accession>A0A3N0GW07</accession>
<dbReference type="GO" id="GO:0005524">
    <property type="term" value="F:ATP binding"/>
    <property type="evidence" value="ECO:0007669"/>
    <property type="project" value="UniProtKB-KW"/>
</dbReference>
<dbReference type="Proteomes" id="UP000279994">
    <property type="component" value="Unassembled WGS sequence"/>
</dbReference>
<dbReference type="OrthoDB" id="227596at2"/>
<dbReference type="InterPro" id="IPR050482">
    <property type="entry name" value="Sensor_HK_TwoCompSys"/>
</dbReference>
<feature type="transmembrane region" description="Helical" evidence="9">
    <location>
        <begin position="23"/>
        <end position="44"/>
    </location>
</feature>
<dbReference type="RefSeq" id="WP_123221826.1">
    <property type="nucleotide sequence ID" value="NZ_RJSF01000009.1"/>
</dbReference>
<organism evidence="11 12">
    <name type="scientific">Nocardioides pocheonensis</name>
    <dbReference type="NCBI Taxonomy" id="661485"/>
    <lineage>
        <taxon>Bacteria</taxon>
        <taxon>Bacillati</taxon>
        <taxon>Actinomycetota</taxon>
        <taxon>Actinomycetes</taxon>
        <taxon>Propionibacteriales</taxon>
        <taxon>Nocardioidaceae</taxon>
        <taxon>Nocardioides</taxon>
    </lineage>
</organism>
<dbReference type="Gene3D" id="1.20.5.1930">
    <property type="match status" value="1"/>
</dbReference>
<feature type="transmembrane region" description="Helical" evidence="9">
    <location>
        <begin position="213"/>
        <end position="234"/>
    </location>
</feature>
<dbReference type="InterPro" id="IPR011712">
    <property type="entry name" value="Sig_transdc_His_kin_sub3_dim/P"/>
</dbReference>
<keyword evidence="3" id="KW-0597">Phosphoprotein</keyword>
<evidence type="ECO:0000256" key="5">
    <source>
        <dbReference type="ARBA" id="ARBA00022741"/>
    </source>
</evidence>
<feature type="transmembrane region" description="Helical" evidence="9">
    <location>
        <begin position="270"/>
        <end position="290"/>
    </location>
</feature>
<dbReference type="SMART" id="SM00387">
    <property type="entry name" value="HATPase_c"/>
    <property type="match status" value="1"/>
</dbReference>
<keyword evidence="7" id="KW-0067">ATP-binding</keyword>
<comment type="caution">
    <text evidence="11">The sequence shown here is derived from an EMBL/GenBank/DDBJ whole genome shotgun (WGS) entry which is preliminary data.</text>
</comment>
<feature type="domain" description="Histidine kinase" evidence="10">
    <location>
        <begin position="606"/>
        <end position="690"/>
    </location>
</feature>
<evidence type="ECO:0000259" key="10">
    <source>
        <dbReference type="PROSITE" id="PS50109"/>
    </source>
</evidence>
<dbReference type="CDD" id="cd16917">
    <property type="entry name" value="HATPase_UhpB-NarQ-NarX-like"/>
    <property type="match status" value="1"/>
</dbReference>
<protein>
    <recommendedName>
        <fullName evidence="2">histidine kinase</fullName>
        <ecNumber evidence="2">2.7.13.3</ecNumber>
    </recommendedName>
</protein>